<sequence length="828" mass="91031">MSQAPSESDPAEQAESSDIVVNMVAVHREDGGIEAFVKADSCNGKPECIMDRSCDELASIACKGGINTGSAGWISQTMARVNSGYTKDWSLDSTPSNNLWEMGILSEQSGAVKQQVNKLEEHLRKAQGDSALKPIQHNKVNAMVTERNDRAPSAESDANLSASTAEGSTYECTNAQPVTPCIDAQKIEDIVDKLIDAKMCHFRETYEEEIRAMRAEHEQMVQKAASDVLEQVSVLISNESSKVEQKISTLLIQKVNEDTLNARIKGAIKEARESIQLSIQEGIEEKLNDALREAQDAMNSHMASVESNVENKIKDVASRLISYDTKLQQMSNDILGNVETLIERQSDGKVEEINEQIETMRTDIGEMKSKIVQANQETKEFAQRMDTLYSDIDSMIQKGCQNVKDELCGNFDSKWNDVLRKHELDGIMQQVKSFCAEVETKAVETAAQECDEKLGVLSINVEDKLSQDFYRIIEDRVQTLNGDVIKHVSNAIDLKLRGIKEPQNDDDLAMRDAISKPVETAVMQDVANKVDAIAKDIQAAMESKLQAAVLDAASAFKSENATPYIGGCVSNDPLPHHATYRITTCSEASNECERIIGKFAQVVQQCEAQMSAVAKSTSTLQHLNEKAATIIEQMQQCVDFPVKQTMEGSNIGAESVKNRRDINITPSREIGLVGSSRDHGKESTTRVPHSHPLSTGHPVGLPGSKTVTFDHFTSMSNPIHTSHLSEDIPPGIFSKLLCGYSTSASNNGAIDNRCFTAPMERSHSSHYRLHGNHNSERSLTDPSNPVEVKYVNMNGQVIKVTQRHLKLNQLSSGQQTAARGAFYSPGAL</sequence>
<proteinExistence type="predicted"/>
<keyword evidence="4" id="KW-1185">Reference proteome</keyword>
<feature type="coiled-coil region" evidence="1">
    <location>
        <begin position="350"/>
        <end position="377"/>
    </location>
</feature>
<dbReference type="SUPFAM" id="SSF58100">
    <property type="entry name" value="Bacterial hemolysins"/>
    <property type="match status" value="1"/>
</dbReference>
<gene>
    <name evidence="3" type="ORF">BOVATA_028780</name>
</gene>
<dbReference type="OrthoDB" id="365496at2759"/>
<accession>A0A2H6KEH1</accession>
<comment type="caution">
    <text evidence="3">The sequence shown here is derived from an EMBL/GenBank/DDBJ whole genome shotgun (WGS) entry which is preliminary data.</text>
</comment>
<dbReference type="Proteomes" id="UP000236319">
    <property type="component" value="Unassembled WGS sequence"/>
</dbReference>
<protein>
    <submittedName>
        <fullName evidence="3">Apolipo protein A1 A4, putative</fullName>
    </submittedName>
</protein>
<organism evidence="3 4">
    <name type="scientific">Babesia ovata</name>
    <dbReference type="NCBI Taxonomy" id="189622"/>
    <lineage>
        <taxon>Eukaryota</taxon>
        <taxon>Sar</taxon>
        <taxon>Alveolata</taxon>
        <taxon>Apicomplexa</taxon>
        <taxon>Aconoidasida</taxon>
        <taxon>Piroplasmida</taxon>
        <taxon>Babesiidae</taxon>
        <taxon>Babesia</taxon>
    </lineage>
</organism>
<dbReference type="AlphaFoldDB" id="A0A2H6KEH1"/>
<dbReference type="EMBL" id="BDSA01000003">
    <property type="protein sequence ID" value="GBE61385.1"/>
    <property type="molecule type" value="Genomic_DNA"/>
</dbReference>
<evidence type="ECO:0000313" key="3">
    <source>
        <dbReference type="EMBL" id="GBE61385.1"/>
    </source>
</evidence>
<feature type="region of interest" description="Disordered" evidence="2">
    <location>
        <begin position="671"/>
        <end position="702"/>
    </location>
</feature>
<evidence type="ECO:0000256" key="1">
    <source>
        <dbReference type="SAM" id="Coils"/>
    </source>
</evidence>
<dbReference type="RefSeq" id="XP_028867628.1">
    <property type="nucleotide sequence ID" value="XM_029011795.1"/>
</dbReference>
<keyword evidence="1" id="KW-0175">Coiled coil</keyword>
<name>A0A2H6KEH1_9APIC</name>
<dbReference type="VEuPathDB" id="PiroplasmaDB:BOVATA_028780"/>
<evidence type="ECO:0000313" key="4">
    <source>
        <dbReference type="Proteomes" id="UP000236319"/>
    </source>
</evidence>
<evidence type="ECO:0000256" key="2">
    <source>
        <dbReference type="SAM" id="MobiDB-lite"/>
    </source>
</evidence>
<dbReference type="GeneID" id="39875155"/>
<reference evidence="3 4" key="1">
    <citation type="journal article" date="2017" name="BMC Genomics">
        <title>Whole-genome assembly of Babesia ovata and comparative genomics between closely related pathogens.</title>
        <authorList>
            <person name="Yamagishi J."/>
            <person name="Asada M."/>
            <person name="Hakimi H."/>
            <person name="Tanaka T.Q."/>
            <person name="Sugimoto C."/>
            <person name="Kawazu S."/>
        </authorList>
    </citation>
    <scope>NUCLEOTIDE SEQUENCE [LARGE SCALE GENOMIC DNA]</scope>
    <source>
        <strain evidence="3 4">Miyake</strain>
    </source>
</reference>